<evidence type="ECO:0000256" key="7">
    <source>
        <dbReference type="ARBA" id="ARBA00023033"/>
    </source>
</evidence>
<proteinExistence type="inferred from homology"/>
<evidence type="ECO:0000256" key="1">
    <source>
        <dbReference type="ARBA" id="ARBA00001971"/>
    </source>
</evidence>
<evidence type="ECO:0000256" key="4">
    <source>
        <dbReference type="ARBA" id="ARBA00022723"/>
    </source>
</evidence>
<keyword evidence="9" id="KW-1185">Reference proteome</keyword>
<keyword evidence="7" id="KW-0503">Monooxygenase</keyword>
<sequence length="337" mass="38161">MPSTDSALVFHEWSKTYGPVMHLKVLGRSMIILDSYQTAVELLDKRGVTYSDRPKFTLYELLGWNPSLVFLQYGKQLNIHRQMHQSYLSRHKAEDFKPMQTQEARTLVQNLLDSTPDKYEKFKVGEAMPSFISEQLDQMEEGADEEDLKGAAATMFGAGEATTWSTLSIFILAMVLHPECQAQAQKEIDSVVGGARLPEFGDREDLPLVEGVLQETLRWNPGTPLGVPHRAMKDDVYQGMLIPKGALVFANIRGMSLDENVYSNPTSFNPERYFPKPAGKGEPKFSNVSFGFGRRFCFVRSPLGDFLTYYVHHQSMHWTVCRQQQPVDCHSIDLGNL</sequence>
<dbReference type="InterPro" id="IPR050364">
    <property type="entry name" value="Cytochrome_P450_fung"/>
</dbReference>
<keyword evidence="6" id="KW-0408">Iron</keyword>
<evidence type="ECO:0000313" key="8">
    <source>
        <dbReference type="EMBL" id="KAF7344726.1"/>
    </source>
</evidence>
<keyword evidence="4" id="KW-0479">Metal-binding</keyword>
<evidence type="ECO:0000256" key="2">
    <source>
        <dbReference type="ARBA" id="ARBA00010617"/>
    </source>
</evidence>
<accession>A0A8H7CQP7</accession>
<name>A0A8H7CQP7_9AGAR</name>
<dbReference type="Proteomes" id="UP000620124">
    <property type="component" value="Unassembled WGS sequence"/>
</dbReference>
<dbReference type="Gene3D" id="1.10.630.10">
    <property type="entry name" value="Cytochrome P450"/>
    <property type="match status" value="2"/>
</dbReference>
<dbReference type="PANTHER" id="PTHR46300">
    <property type="entry name" value="P450, PUTATIVE (EUROFUNG)-RELATED-RELATED"/>
    <property type="match status" value="1"/>
</dbReference>
<comment type="caution">
    <text evidence="8">The sequence shown here is derived from an EMBL/GenBank/DDBJ whole genome shotgun (WGS) entry which is preliminary data.</text>
</comment>
<dbReference type="PANTHER" id="PTHR46300:SF5">
    <property type="entry name" value="CYTOCHROME P450"/>
    <property type="match status" value="1"/>
</dbReference>
<gene>
    <name evidence="8" type="ORF">MVEN_01633300</name>
</gene>
<dbReference type="GO" id="GO:0004497">
    <property type="term" value="F:monooxygenase activity"/>
    <property type="evidence" value="ECO:0007669"/>
    <property type="project" value="UniProtKB-KW"/>
</dbReference>
<dbReference type="GO" id="GO:0005506">
    <property type="term" value="F:iron ion binding"/>
    <property type="evidence" value="ECO:0007669"/>
    <property type="project" value="InterPro"/>
</dbReference>
<dbReference type="InterPro" id="IPR036396">
    <property type="entry name" value="Cyt_P450_sf"/>
</dbReference>
<reference evidence="8" key="1">
    <citation type="submission" date="2020-05" db="EMBL/GenBank/DDBJ databases">
        <title>Mycena genomes resolve the evolution of fungal bioluminescence.</title>
        <authorList>
            <person name="Tsai I.J."/>
        </authorList>
    </citation>
    <scope>NUCLEOTIDE SEQUENCE</scope>
    <source>
        <strain evidence="8">CCC161011</strain>
    </source>
</reference>
<keyword evidence="5" id="KW-0560">Oxidoreductase</keyword>
<dbReference type="AlphaFoldDB" id="A0A8H7CQP7"/>
<dbReference type="InterPro" id="IPR001128">
    <property type="entry name" value="Cyt_P450"/>
</dbReference>
<evidence type="ECO:0000256" key="6">
    <source>
        <dbReference type="ARBA" id="ARBA00023004"/>
    </source>
</evidence>
<protein>
    <submittedName>
        <fullName evidence="8">Cytochrome p450</fullName>
    </submittedName>
</protein>
<dbReference type="EMBL" id="JACAZI010000014">
    <property type="protein sequence ID" value="KAF7344726.1"/>
    <property type="molecule type" value="Genomic_DNA"/>
</dbReference>
<evidence type="ECO:0000256" key="3">
    <source>
        <dbReference type="ARBA" id="ARBA00022617"/>
    </source>
</evidence>
<comment type="similarity">
    <text evidence="2">Belongs to the cytochrome P450 family.</text>
</comment>
<dbReference type="SUPFAM" id="SSF48264">
    <property type="entry name" value="Cytochrome P450"/>
    <property type="match status" value="1"/>
</dbReference>
<evidence type="ECO:0000313" key="9">
    <source>
        <dbReference type="Proteomes" id="UP000620124"/>
    </source>
</evidence>
<evidence type="ECO:0000256" key="5">
    <source>
        <dbReference type="ARBA" id="ARBA00023002"/>
    </source>
</evidence>
<comment type="cofactor">
    <cofactor evidence="1">
        <name>heme</name>
        <dbReference type="ChEBI" id="CHEBI:30413"/>
    </cofactor>
</comment>
<dbReference type="GO" id="GO:0016705">
    <property type="term" value="F:oxidoreductase activity, acting on paired donors, with incorporation or reduction of molecular oxygen"/>
    <property type="evidence" value="ECO:0007669"/>
    <property type="project" value="InterPro"/>
</dbReference>
<organism evidence="8 9">
    <name type="scientific">Mycena venus</name>
    <dbReference type="NCBI Taxonomy" id="2733690"/>
    <lineage>
        <taxon>Eukaryota</taxon>
        <taxon>Fungi</taxon>
        <taxon>Dikarya</taxon>
        <taxon>Basidiomycota</taxon>
        <taxon>Agaricomycotina</taxon>
        <taxon>Agaricomycetes</taxon>
        <taxon>Agaricomycetidae</taxon>
        <taxon>Agaricales</taxon>
        <taxon>Marasmiineae</taxon>
        <taxon>Mycenaceae</taxon>
        <taxon>Mycena</taxon>
    </lineage>
</organism>
<dbReference type="Pfam" id="PF00067">
    <property type="entry name" value="p450"/>
    <property type="match status" value="2"/>
</dbReference>
<keyword evidence="3" id="KW-0349">Heme</keyword>
<dbReference type="OrthoDB" id="2789670at2759"/>
<dbReference type="GO" id="GO:0020037">
    <property type="term" value="F:heme binding"/>
    <property type="evidence" value="ECO:0007669"/>
    <property type="project" value="InterPro"/>
</dbReference>